<feature type="region of interest" description="Disordered" evidence="1">
    <location>
        <begin position="286"/>
        <end position="327"/>
    </location>
</feature>
<dbReference type="Proteomes" id="UP001054252">
    <property type="component" value="Unassembled WGS sequence"/>
</dbReference>
<feature type="region of interest" description="Disordered" evidence="1">
    <location>
        <begin position="56"/>
        <end position="75"/>
    </location>
</feature>
<feature type="compositionally biased region" description="Polar residues" evidence="1">
    <location>
        <begin position="26"/>
        <end position="48"/>
    </location>
</feature>
<feature type="region of interest" description="Disordered" evidence="1">
    <location>
        <begin position="17"/>
        <end position="50"/>
    </location>
</feature>
<protein>
    <submittedName>
        <fullName evidence="2">Uncharacterized protein</fullName>
    </submittedName>
</protein>
<evidence type="ECO:0000313" key="2">
    <source>
        <dbReference type="EMBL" id="GKV43991.1"/>
    </source>
</evidence>
<name>A0AAV5M522_9ROSI</name>
<dbReference type="Pfam" id="PF03004">
    <property type="entry name" value="Transposase_24"/>
    <property type="match status" value="1"/>
</dbReference>
<proteinExistence type="predicted"/>
<feature type="compositionally biased region" description="Low complexity" evidence="1">
    <location>
        <begin position="297"/>
        <end position="315"/>
    </location>
</feature>
<dbReference type="AlphaFoldDB" id="A0AAV5M522"/>
<dbReference type="EMBL" id="BPVZ01000175">
    <property type="protein sequence ID" value="GKV43991.1"/>
    <property type="molecule type" value="Genomic_DNA"/>
</dbReference>
<organism evidence="2 3">
    <name type="scientific">Rubroshorea leprosula</name>
    <dbReference type="NCBI Taxonomy" id="152421"/>
    <lineage>
        <taxon>Eukaryota</taxon>
        <taxon>Viridiplantae</taxon>
        <taxon>Streptophyta</taxon>
        <taxon>Embryophyta</taxon>
        <taxon>Tracheophyta</taxon>
        <taxon>Spermatophyta</taxon>
        <taxon>Magnoliopsida</taxon>
        <taxon>eudicotyledons</taxon>
        <taxon>Gunneridae</taxon>
        <taxon>Pentapetalae</taxon>
        <taxon>rosids</taxon>
        <taxon>malvids</taxon>
        <taxon>Malvales</taxon>
        <taxon>Dipterocarpaceae</taxon>
        <taxon>Rubroshorea</taxon>
    </lineage>
</organism>
<dbReference type="PANTHER" id="PTHR33144:SF45">
    <property type="entry name" value="TRANSPOSASE TNP1_EN_SPM-LIKE DOMAIN-CONTAINING PROTEIN"/>
    <property type="match status" value="1"/>
</dbReference>
<dbReference type="InterPro" id="IPR004252">
    <property type="entry name" value="Probable_transposase_24"/>
</dbReference>
<sequence length="327" mass="36671">MPKRKCLNIVRVQSNNQTEAGLPFSPSINNEVQPSQQPAPSGNNVGESNHQHAVLEETNSRAPSPPPKKPRGPTLMSHIWELDKGAKVNIIFDANCHPIGKEGCTLTRFVGTIARKSDIAPINYKDWRDMPQIYKDDMWKIIEKISKQNKENRLKLEEPHCLGTKTFARFVNEKESSTERRKLSRAELYIQSRTKKEGGPVSEKASQVMVKGSDKKGRVRCLGKVPTFKKSVPSTSANGNVEERLSEMENMLSGLMQLVKTRFPDENITDILQAANQLGATNRLDREVPDANSGQGFSPNNRSSSQSSHHLLFRQNESNEENDGQRD</sequence>
<accession>A0AAV5M522</accession>
<evidence type="ECO:0000313" key="3">
    <source>
        <dbReference type="Proteomes" id="UP001054252"/>
    </source>
</evidence>
<dbReference type="PANTHER" id="PTHR33144">
    <property type="entry name" value="OS10G0409366 PROTEIN-RELATED"/>
    <property type="match status" value="1"/>
</dbReference>
<comment type="caution">
    <text evidence="2">The sequence shown here is derived from an EMBL/GenBank/DDBJ whole genome shotgun (WGS) entry which is preliminary data.</text>
</comment>
<reference evidence="2 3" key="1">
    <citation type="journal article" date="2021" name="Commun. Biol.">
        <title>The genome of Shorea leprosula (Dipterocarpaceae) highlights the ecological relevance of drought in aseasonal tropical rainforests.</title>
        <authorList>
            <person name="Ng K.K.S."/>
            <person name="Kobayashi M.J."/>
            <person name="Fawcett J.A."/>
            <person name="Hatakeyama M."/>
            <person name="Paape T."/>
            <person name="Ng C.H."/>
            <person name="Ang C.C."/>
            <person name="Tnah L.H."/>
            <person name="Lee C.T."/>
            <person name="Nishiyama T."/>
            <person name="Sese J."/>
            <person name="O'Brien M.J."/>
            <person name="Copetti D."/>
            <person name="Mohd Noor M.I."/>
            <person name="Ong R.C."/>
            <person name="Putra M."/>
            <person name="Sireger I.Z."/>
            <person name="Indrioko S."/>
            <person name="Kosugi Y."/>
            <person name="Izuno A."/>
            <person name="Isagi Y."/>
            <person name="Lee S.L."/>
            <person name="Shimizu K.K."/>
        </authorList>
    </citation>
    <scope>NUCLEOTIDE SEQUENCE [LARGE SCALE GENOMIC DNA]</scope>
    <source>
        <strain evidence="2">214</strain>
    </source>
</reference>
<keyword evidence="3" id="KW-1185">Reference proteome</keyword>
<feature type="compositionally biased region" description="Acidic residues" evidence="1">
    <location>
        <begin position="318"/>
        <end position="327"/>
    </location>
</feature>
<evidence type="ECO:0000256" key="1">
    <source>
        <dbReference type="SAM" id="MobiDB-lite"/>
    </source>
</evidence>
<gene>
    <name evidence="2" type="ORF">SLEP1_g51221</name>
</gene>